<evidence type="ECO:0000313" key="2">
    <source>
        <dbReference type="Proteomes" id="UP000799429"/>
    </source>
</evidence>
<accession>A0A9P4SAA3</accession>
<dbReference type="AlphaFoldDB" id="A0A9P4SAA3"/>
<name>A0A9P4SAA3_9PEZI</name>
<reference evidence="1" key="1">
    <citation type="journal article" date="2020" name="Stud. Mycol.">
        <title>101 Dothideomycetes genomes: a test case for predicting lifestyles and emergence of pathogens.</title>
        <authorList>
            <person name="Haridas S."/>
            <person name="Albert R."/>
            <person name="Binder M."/>
            <person name="Bloem J."/>
            <person name="Labutti K."/>
            <person name="Salamov A."/>
            <person name="Andreopoulos B."/>
            <person name="Baker S."/>
            <person name="Barry K."/>
            <person name="Bills G."/>
            <person name="Bluhm B."/>
            <person name="Cannon C."/>
            <person name="Castanera R."/>
            <person name="Culley D."/>
            <person name="Daum C."/>
            <person name="Ezra D."/>
            <person name="Gonzalez J."/>
            <person name="Henrissat B."/>
            <person name="Kuo A."/>
            <person name="Liang C."/>
            <person name="Lipzen A."/>
            <person name="Lutzoni F."/>
            <person name="Magnuson J."/>
            <person name="Mondo S."/>
            <person name="Nolan M."/>
            <person name="Ohm R."/>
            <person name="Pangilinan J."/>
            <person name="Park H.-J."/>
            <person name="Ramirez L."/>
            <person name="Alfaro M."/>
            <person name="Sun H."/>
            <person name="Tritt A."/>
            <person name="Yoshinaga Y."/>
            <person name="Zwiers L.-H."/>
            <person name="Turgeon B."/>
            <person name="Goodwin S."/>
            <person name="Spatafora J."/>
            <person name="Crous P."/>
            <person name="Grigoriev I."/>
        </authorList>
    </citation>
    <scope>NUCLEOTIDE SEQUENCE</scope>
    <source>
        <strain evidence="1">CBS 101060</strain>
    </source>
</reference>
<evidence type="ECO:0000313" key="1">
    <source>
        <dbReference type="EMBL" id="KAF2838759.1"/>
    </source>
</evidence>
<protein>
    <submittedName>
        <fullName evidence="1">Uncharacterized protein</fullName>
    </submittedName>
</protein>
<proteinExistence type="predicted"/>
<dbReference type="Proteomes" id="UP000799429">
    <property type="component" value="Unassembled WGS sequence"/>
</dbReference>
<sequence>MADQTTSCVQAADMIRNMGSNIGTELEEELGCIYNNSNCEVKNNVVFDVMDKYMT</sequence>
<gene>
    <name evidence="1" type="ORF">M501DRAFT_935495</name>
</gene>
<dbReference type="OrthoDB" id="4505928at2759"/>
<dbReference type="EMBL" id="MU006096">
    <property type="protein sequence ID" value="KAF2838759.1"/>
    <property type="molecule type" value="Genomic_DNA"/>
</dbReference>
<organism evidence="1 2">
    <name type="scientific">Patellaria atrata CBS 101060</name>
    <dbReference type="NCBI Taxonomy" id="1346257"/>
    <lineage>
        <taxon>Eukaryota</taxon>
        <taxon>Fungi</taxon>
        <taxon>Dikarya</taxon>
        <taxon>Ascomycota</taxon>
        <taxon>Pezizomycotina</taxon>
        <taxon>Dothideomycetes</taxon>
        <taxon>Dothideomycetes incertae sedis</taxon>
        <taxon>Patellariales</taxon>
        <taxon>Patellariaceae</taxon>
        <taxon>Patellaria</taxon>
    </lineage>
</organism>
<keyword evidence="2" id="KW-1185">Reference proteome</keyword>
<comment type="caution">
    <text evidence="1">The sequence shown here is derived from an EMBL/GenBank/DDBJ whole genome shotgun (WGS) entry which is preliminary data.</text>
</comment>